<reference evidence="1 2" key="1">
    <citation type="journal article" date="2012" name="Genome Biol.">
        <title>Sequencing three crocodilian genomes to illuminate the evolution of archosaurs and amniotes.</title>
        <authorList>
            <person name="St John J.A."/>
            <person name="Braun E.L."/>
            <person name="Isberg S.R."/>
            <person name="Miles L.G."/>
            <person name="Chong A.Y."/>
            <person name="Gongora J."/>
            <person name="Dalzell P."/>
            <person name="Moran C."/>
            <person name="Bed'hom B."/>
            <person name="Abzhanov A."/>
            <person name="Burgess S.C."/>
            <person name="Cooksey A.M."/>
            <person name="Castoe T.A."/>
            <person name="Crawford N.G."/>
            <person name="Densmore L.D."/>
            <person name="Drew J.C."/>
            <person name="Edwards S.V."/>
            <person name="Faircloth B.C."/>
            <person name="Fujita M.K."/>
            <person name="Greenwold M.J."/>
            <person name="Hoffmann F.G."/>
            <person name="Howard J.M."/>
            <person name="Iguchi T."/>
            <person name="Janes D.E."/>
            <person name="Khan S.Y."/>
            <person name="Kohno S."/>
            <person name="de Koning A.J."/>
            <person name="Lance S.L."/>
            <person name="McCarthy F.M."/>
            <person name="McCormack J.E."/>
            <person name="Merchant M.E."/>
            <person name="Peterson D.G."/>
            <person name="Pollock D.D."/>
            <person name="Pourmand N."/>
            <person name="Raney B.J."/>
            <person name="Roessler K.A."/>
            <person name="Sanford J.R."/>
            <person name="Sawyer R.H."/>
            <person name="Schmidt C.J."/>
            <person name="Triplett E.W."/>
            <person name="Tuberville T.D."/>
            <person name="Venegas-Anaya M."/>
            <person name="Howard J.T."/>
            <person name="Jarvis E.D."/>
            <person name="Guillette L.J.Jr."/>
            <person name="Glenn T.C."/>
            <person name="Green R.E."/>
            <person name="Ray D.A."/>
        </authorList>
    </citation>
    <scope>NUCLEOTIDE SEQUENCE [LARGE SCALE GENOMIC DNA]</scope>
    <source>
        <strain evidence="1">KSC_2009_1</strain>
    </source>
</reference>
<protein>
    <submittedName>
        <fullName evidence="1">Uncharacterized protein</fullName>
    </submittedName>
</protein>
<evidence type="ECO:0000313" key="1">
    <source>
        <dbReference type="EMBL" id="KYO29455.1"/>
    </source>
</evidence>
<keyword evidence="2" id="KW-1185">Reference proteome</keyword>
<organism evidence="1 2">
    <name type="scientific">Alligator mississippiensis</name>
    <name type="common">American alligator</name>
    <dbReference type="NCBI Taxonomy" id="8496"/>
    <lineage>
        <taxon>Eukaryota</taxon>
        <taxon>Metazoa</taxon>
        <taxon>Chordata</taxon>
        <taxon>Craniata</taxon>
        <taxon>Vertebrata</taxon>
        <taxon>Euteleostomi</taxon>
        <taxon>Archelosauria</taxon>
        <taxon>Archosauria</taxon>
        <taxon>Crocodylia</taxon>
        <taxon>Alligatoridae</taxon>
        <taxon>Alligatorinae</taxon>
        <taxon>Alligator</taxon>
    </lineage>
</organism>
<comment type="caution">
    <text evidence="1">The sequence shown here is derived from an EMBL/GenBank/DDBJ whole genome shotgun (WGS) entry which is preliminary data.</text>
</comment>
<accession>A0A151MYD1</accession>
<sequence length="130" mass="14409">MEQELQLLVQQQVAVAEQTKQQGAYMAGLVHLWVQATEQLRGVMVQTGEQSAGASAASLGPSEMPQMTQDDDPELFLEAFEQMAMKAQWLWATWAPWLGLLLTGETQKAYCGILLANATNYNNVKETILH</sequence>
<dbReference type="Proteomes" id="UP000050525">
    <property type="component" value="Unassembled WGS sequence"/>
</dbReference>
<dbReference type="AlphaFoldDB" id="A0A151MYD1"/>
<name>A0A151MYD1_ALLMI</name>
<proteinExistence type="predicted"/>
<gene>
    <name evidence="1" type="ORF">Y1Q_0018057</name>
</gene>
<evidence type="ECO:0000313" key="2">
    <source>
        <dbReference type="Proteomes" id="UP000050525"/>
    </source>
</evidence>
<dbReference type="EMBL" id="AKHW03004704">
    <property type="protein sequence ID" value="KYO29455.1"/>
    <property type="molecule type" value="Genomic_DNA"/>
</dbReference>